<dbReference type="Pfam" id="PF05649">
    <property type="entry name" value="Peptidase_M13_N"/>
    <property type="match status" value="1"/>
</dbReference>
<evidence type="ECO:0000256" key="6">
    <source>
        <dbReference type="ARBA" id="ARBA00023049"/>
    </source>
</evidence>
<evidence type="ECO:0000256" key="3">
    <source>
        <dbReference type="ARBA" id="ARBA00022723"/>
    </source>
</evidence>
<dbReference type="CDD" id="cd08662">
    <property type="entry name" value="M13"/>
    <property type="match status" value="1"/>
</dbReference>
<dbReference type="SUPFAM" id="SSF55486">
    <property type="entry name" value="Metalloproteases ('zincins'), catalytic domain"/>
    <property type="match status" value="1"/>
</dbReference>
<dbReference type="PROSITE" id="PS51885">
    <property type="entry name" value="NEPRILYSIN"/>
    <property type="match status" value="1"/>
</dbReference>
<dbReference type="PANTHER" id="PTHR11733:SF133">
    <property type="entry name" value="PHOSPHATE-REGULATING NEUTRAL ENDOPEPTIDASE PHEX"/>
    <property type="match status" value="1"/>
</dbReference>
<evidence type="ECO:0000256" key="2">
    <source>
        <dbReference type="ARBA" id="ARBA00022670"/>
    </source>
</evidence>
<dbReference type="PANTHER" id="PTHR11733">
    <property type="entry name" value="ZINC METALLOPROTEASE FAMILY M13 NEPRILYSIN-RELATED"/>
    <property type="match status" value="1"/>
</dbReference>
<dbReference type="PRINTS" id="PR00786">
    <property type="entry name" value="NEPRILYSIN"/>
</dbReference>
<dbReference type="InterPro" id="IPR008753">
    <property type="entry name" value="Peptidase_M13_N"/>
</dbReference>
<reference evidence="9" key="1">
    <citation type="journal article" date="2020" name="Nature">
        <title>Giant virus diversity and host interactions through global metagenomics.</title>
        <authorList>
            <person name="Schulz F."/>
            <person name="Roux S."/>
            <person name="Paez-Espino D."/>
            <person name="Jungbluth S."/>
            <person name="Walsh D.A."/>
            <person name="Denef V.J."/>
            <person name="McMahon K.D."/>
            <person name="Konstantinidis K.T."/>
            <person name="Eloe-Fadrosh E.A."/>
            <person name="Kyrpides N.C."/>
            <person name="Woyke T."/>
        </authorList>
    </citation>
    <scope>NUCLEOTIDE SEQUENCE</scope>
    <source>
        <strain evidence="9">GVMAG-M-3300023184-167</strain>
    </source>
</reference>
<dbReference type="GO" id="GO:0005886">
    <property type="term" value="C:plasma membrane"/>
    <property type="evidence" value="ECO:0007669"/>
    <property type="project" value="TreeGrafter"/>
</dbReference>
<dbReference type="InterPro" id="IPR018497">
    <property type="entry name" value="Peptidase_M13_C"/>
</dbReference>
<keyword evidence="2" id="KW-0645">Protease</keyword>
<keyword evidence="6" id="KW-0482">Metalloprotease</keyword>
<dbReference type="EMBL" id="MN740006">
    <property type="protein sequence ID" value="QHT83138.1"/>
    <property type="molecule type" value="Genomic_DNA"/>
</dbReference>
<comment type="cofactor">
    <cofactor evidence="1">
        <name>Zn(2+)</name>
        <dbReference type="ChEBI" id="CHEBI:29105"/>
    </cofactor>
</comment>
<dbReference type="Gene3D" id="3.40.390.10">
    <property type="entry name" value="Collagenase (Catalytic Domain)"/>
    <property type="match status" value="1"/>
</dbReference>
<evidence type="ECO:0000256" key="1">
    <source>
        <dbReference type="ARBA" id="ARBA00001947"/>
    </source>
</evidence>
<feature type="domain" description="Peptidase M13 C-terminal" evidence="7">
    <location>
        <begin position="498"/>
        <end position="697"/>
    </location>
</feature>
<dbReference type="InterPro" id="IPR024079">
    <property type="entry name" value="MetalloPept_cat_dom_sf"/>
</dbReference>
<keyword evidence="3" id="KW-0479">Metal-binding</keyword>
<dbReference type="GO" id="GO:0004222">
    <property type="term" value="F:metalloendopeptidase activity"/>
    <property type="evidence" value="ECO:0007669"/>
    <property type="project" value="InterPro"/>
</dbReference>
<dbReference type="InterPro" id="IPR000718">
    <property type="entry name" value="Peptidase_M13"/>
</dbReference>
<dbReference type="Pfam" id="PF01431">
    <property type="entry name" value="Peptidase_M13"/>
    <property type="match status" value="1"/>
</dbReference>
<evidence type="ECO:0000313" key="9">
    <source>
        <dbReference type="EMBL" id="QHT83138.1"/>
    </source>
</evidence>
<proteinExistence type="predicted"/>
<dbReference type="GO" id="GO:0046872">
    <property type="term" value="F:metal ion binding"/>
    <property type="evidence" value="ECO:0007669"/>
    <property type="project" value="UniProtKB-KW"/>
</dbReference>
<dbReference type="InterPro" id="IPR042089">
    <property type="entry name" value="Peptidase_M13_dom_2"/>
</dbReference>
<keyword evidence="5" id="KW-0862">Zinc</keyword>
<name>A0A6C0HR00_9ZZZZ</name>
<sequence>MKSRKNFYRDLRIKPKKFKLLDFVKVPIFTKKQKREVTKIHSKKTIDSDLIKLFEMRDSKIQPQNDFYTYVNELWIKNVNKVANDKKTFYVKQDNIRIVQEQTSYSLLSVLELNSNQKRLYDSFKNIESSHMIGHVREMKESLRSIFDKNNFYELMVYMHKNPLFSWSFPIRWDMSINLKNTKVYCNTLSSSDLTFFDFAYYEQIPKEQTTRHMYQQKLIKNYEIYIKNIFKCLEININHTDIFECESSLVQCFNGNMYEDNDGYNKISLSESSKLGFDWKLFTDLMGFKSTPDWYIVSSPNYLSNVMKLMNEWNTPKWQNYWYFICMKQMIKFSKKMSKIDYEFNGKFISGVVKPFPDELRGFIGLAMCYNTLLSKEYSKNFRNENVIEYVKKMAHELREAFLNILLRNKWLTPISKEQAIKKIRYLDFTIGTIDPLTLDPEIEYTNDVWVNLTLQHLHYLSKEITYTNKPYIKDNRDVDWQKYPPAMVGNQNYIVNAFYTPTENAIFIPLGIMQNPFVIIEESLEYNLASIGYTITHEMSHSLDNLGSRYNYKGDLENWWSSKEKKHFDEYLKDVINEYEEFSKRDGVKWDATNSVGEDIADISGLFILEEYLRNKLFLNNEMLEIDILKLKLFFVYFAIQNSQGVYKGALPMLLITNPHPLNKYRVNCPLARVKLFQYLYNIKPGDKMFWKNTSKLW</sequence>
<keyword evidence="4" id="KW-0378">Hydrolase</keyword>
<evidence type="ECO:0000256" key="4">
    <source>
        <dbReference type="ARBA" id="ARBA00022801"/>
    </source>
</evidence>
<evidence type="ECO:0000256" key="5">
    <source>
        <dbReference type="ARBA" id="ARBA00022833"/>
    </source>
</evidence>
<organism evidence="9">
    <name type="scientific">viral metagenome</name>
    <dbReference type="NCBI Taxonomy" id="1070528"/>
    <lineage>
        <taxon>unclassified sequences</taxon>
        <taxon>metagenomes</taxon>
        <taxon>organismal metagenomes</taxon>
    </lineage>
</organism>
<evidence type="ECO:0008006" key="10">
    <source>
        <dbReference type="Google" id="ProtNLM"/>
    </source>
</evidence>
<dbReference type="GO" id="GO:0016485">
    <property type="term" value="P:protein processing"/>
    <property type="evidence" value="ECO:0007669"/>
    <property type="project" value="TreeGrafter"/>
</dbReference>
<dbReference type="AlphaFoldDB" id="A0A6C0HR00"/>
<evidence type="ECO:0000259" key="8">
    <source>
        <dbReference type="Pfam" id="PF05649"/>
    </source>
</evidence>
<accession>A0A6C0HR00</accession>
<feature type="domain" description="Peptidase M13 N-terminal" evidence="8">
    <location>
        <begin position="63"/>
        <end position="433"/>
    </location>
</feature>
<protein>
    <recommendedName>
        <fullName evidence="10">Peptidase M13 C-terminal domain-containing protein</fullName>
    </recommendedName>
</protein>
<dbReference type="Gene3D" id="1.10.1380.10">
    <property type="entry name" value="Neutral endopeptidase , domain2"/>
    <property type="match status" value="1"/>
</dbReference>
<evidence type="ECO:0000259" key="7">
    <source>
        <dbReference type="Pfam" id="PF01431"/>
    </source>
</evidence>